<keyword evidence="3" id="KW-0479">Metal-binding</keyword>
<evidence type="ECO:0000256" key="3">
    <source>
        <dbReference type="ARBA" id="ARBA00022723"/>
    </source>
</evidence>
<dbReference type="SUPFAM" id="SSF56300">
    <property type="entry name" value="Metallo-dependent phosphatases"/>
    <property type="match status" value="1"/>
</dbReference>
<comment type="catalytic activity">
    <reaction evidence="7">
        <text>O-phospho-L-seryl-[protein] + H2O = L-seryl-[protein] + phosphate</text>
        <dbReference type="Rhea" id="RHEA:20629"/>
        <dbReference type="Rhea" id="RHEA-COMP:9863"/>
        <dbReference type="Rhea" id="RHEA-COMP:11604"/>
        <dbReference type="ChEBI" id="CHEBI:15377"/>
        <dbReference type="ChEBI" id="CHEBI:29999"/>
        <dbReference type="ChEBI" id="CHEBI:43474"/>
        <dbReference type="ChEBI" id="CHEBI:83421"/>
        <dbReference type="EC" id="3.1.3.16"/>
    </reaction>
</comment>
<dbReference type="GO" id="GO:0007346">
    <property type="term" value="P:regulation of mitotic cell cycle"/>
    <property type="evidence" value="ECO:0007669"/>
    <property type="project" value="TreeGrafter"/>
</dbReference>
<dbReference type="PRINTS" id="PR00114">
    <property type="entry name" value="STPHPHTASE"/>
</dbReference>
<dbReference type="GO" id="GO:0005634">
    <property type="term" value="C:nucleus"/>
    <property type="evidence" value="ECO:0007669"/>
    <property type="project" value="TreeGrafter"/>
</dbReference>
<accession>A0A6A6YZG0</accession>
<dbReference type="GO" id="GO:0005737">
    <property type="term" value="C:cytoplasm"/>
    <property type="evidence" value="ECO:0007669"/>
    <property type="project" value="TreeGrafter"/>
</dbReference>
<keyword evidence="4" id="KW-0378">Hydrolase</keyword>
<evidence type="ECO:0000256" key="1">
    <source>
        <dbReference type="ARBA" id="ARBA00001936"/>
    </source>
</evidence>
<dbReference type="InterPro" id="IPR006186">
    <property type="entry name" value="Ser/Thr-sp_prot-phosphatase"/>
</dbReference>
<proteinExistence type="predicted"/>
<sequence>MSSQTIGPIADIDRIIRTLLSLQRLSETDIQYLCYTASLILLSQPTLLNLEAPMNIIGDISGQYHDLLTVFARGGCPPEANYLFLGNFVGNDKHSLETACLVLAFKIKFPENFFILRGNQECALLRHHLTFYVDFHIRYSNKLWDTLINCFNCLPLAAIISEKIFAVHGGLSPELTSMSQIQQIMRPTDIPGRGLLRDLLHSHPDQNIVGWTVNLDNGAVTFGPEVVYRFVKTYDFDLICCGSHKALRGGYEFIARRHLGRGEEQNDGAMMAVDKSLMCRFTVIKATKIGL</sequence>
<dbReference type="AlphaFoldDB" id="A0A6A6YZG0"/>
<evidence type="ECO:0000313" key="11">
    <source>
        <dbReference type="Proteomes" id="UP000504636"/>
    </source>
</evidence>
<dbReference type="InterPro" id="IPR050341">
    <property type="entry name" value="PP1_catalytic_subunit"/>
</dbReference>
<keyword evidence="11" id="KW-1185">Reference proteome</keyword>
<dbReference type="GO" id="GO:0046872">
    <property type="term" value="F:metal ion binding"/>
    <property type="evidence" value="ECO:0007669"/>
    <property type="project" value="UniProtKB-KW"/>
</dbReference>
<evidence type="ECO:0000313" key="10">
    <source>
        <dbReference type="EMBL" id="KAF2814221.1"/>
    </source>
</evidence>
<dbReference type="GO" id="GO:0007059">
    <property type="term" value="P:chromosome segregation"/>
    <property type="evidence" value="ECO:0007669"/>
    <property type="project" value="TreeGrafter"/>
</dbReference>
<dbReference type="PANTHER" id="PTHR11668:SF300">
    <property type="entry name" value="SERINE_THREONINE-PROTEIN PHOSPHATASE"/>
    <property type="match status" value="1"/>
</dbReference>
<organism evidence="10">
    <name type="scientific">Mytilinidion resinicola</name>
    <dbReference type="NCBI Taxonomy" id="574789"/>
    <lineage>
        <taxon>Eukaryota</taxon>
        <taxon>Fungi</taxon>
        <taxon>Dikarya</taxon>
        <taxon>Ascomycota</taxon>
        <taxon>Pezizomycotina</taxon>
        <taxon>Dothideomycetes</taxon>
        <taxon>Pleosporomycetidae</taxon>
        <taxon>Mytilinidiales</taxon>
        <taxon>Mytilinidiaceae</taxon>
        <taxon>Mytilinidion</taxon>
    </lineage>
</organism>
<dbReference type="InterPro" id="IPR029052">
    <property type="entry name" value="Metallo-depent_PP-like"/>
</dbReference>
<evidence type="ECO:0000256" key="5">
    <source>
        <dbReference type="ARBA" id="ARBA00022912"/>
    </source>
</evidence>
<protein>
    <recommendedName>
        <fullName evidence="2">protein-serine/threonine phosphatase</fullName>
        <ecNumber evidence="2">3.1.3.16</ecNumber>
    </recommendedName>
</protein>
<dbReference type="Gene3D" id="3.60.21.10">
    <property type="match status" value="1"/>
</dbReference>
<dbReference type="GO" id="GO:0004722">
    <property type="term" value="F:protein serine/threonine phosphatase activity"/>
    <property type="evidence" value="ECO:0007669"/>
    <property type="project" value="UniProtKB-EC"/>
</dbReference>
<dbReference type="EMBL" id="MU003695">
    <property type="protein sequence ID" value="KAF2814221.1"/>
    <property type="molecule type" value="Genomic_DNA"/>
</dbReference>
<keyword evidence="5" id="KW-0904">Protein phosphatase</keyword>
<dbReference type="RefSeq" id="XP_033581185.1">
    <property type="nucleotide sequence ID" value="XM_033724204.1"/>
</dbReference>
<evidence type="ECO:0000313" key="12">
    <source>
        <dbReference type="RefSeq" id="XP_033581185.1"/>
    </source>
</evidence>
<dbReference type="OrthoDB" id="1930084at2759"/>
<name>A0A6A6YZG0_9PEZI</name>
<dbReference type="GeneID" id="54465097"/>
<reference evidence="12" key="2">
    <citation type="submission" date="2020-04" db="EMBL/GenBank/DDBJ databases">
        <authorList>
            <consortium name="NCBI Genome Project"/>
        </authorList>
    </citation>
    <scope>NUCLEOTIDE SEQUENCE</scope>
    <source>
        <strain evidence="12">CBS 304.34</strain>
    </source>
</reference>
<evidence type="ECO:0000256" key="4">
    <source>
        <dbReference type="ARBA" id="ARBA00022801"/>
    </source>
</evidence>
<dbReference type="SMART" id="SM00156">
    <property type="entry name" value="PP2Ac"/>
    <property type="match status" value="1"/>
</dbReference>
<dbReference type="Proteomes" id="UP000504636">
    <property type="component" value="Unplaced"/>
</dbReference>
<evidence type="ECO:0000256" key="8">
    <source>
        <dbReference type="ARBA" id="ARBA00048336"/>
    </source>
</evidence>
<gene>
    <name evidence="10 12" type="ORF">BDZ99DRAFT_506926</name>
</gene>
<evidence type="ECO:0000256" key="6">
    <source>
        <dbReference type="ARBA" id="ARBA00023211"/>
    </source>
</evidence>
<comment type="catalytic activity">
    <reaction evidence="8">
        <text>O-phospho-L-threonyl-[protein] + H2O = L-threonyl-[protein] + phosphate</text>
        <dbReference type="Rhea" id="RHEA:47004"/>
        <dbReference type="Rhea" id="RHEA-COMP:11060"/>
        <dbReference type="Rhea" id="RHEA-COMP:11605"/>
        <dbReference type="ChEBI" id="CHEBI:15377"/>
        <dbReference type="ChEBI" id="CHEBI:30013"/>
        <dbReference type="ChEBI" id="CHEBI:43474"/>
        <dbReference type="ChEBI" id="CHEBI:61977"/>
        <dbReference type="EC" id="3.1.3.16"/>
    </reaction>
</comment>
<dbReference type="Pfam" id="PF16891">
    <property type="entry name" value="STPPase_N"/>
    <property type="match status" value="1"/>
</dbReference>
<evidence type="ECO:0000259" key="9">
    <source>
        <dbReference type="SMART" id="SM00156"/>
    </source>
</evidence>
<comment type="cofactor">
    <cofactor evidence="1">
        <name>Mn(2+)</name>
        <dbReference type="ChEBI" id="CHEBI:29035"/>
    </cofactor>
</comment>
<dbReference type="Pfam" id="PF00149">
    <property type="entry name" value="Metallophos"/>
    <property type="match status" value="1"/>
</dbReference>
<reference evidence="10 12" key="1">
    <citation type="journal article" date="2020" name="Stud. Mycol.">
        <title>101 Dothideomycetes genomes: a test case for predicting lifestyles and emergence of pathogens.</title>
        <authorList>
            <person name="Haridas S."/>
            <person name="Albert R."/>
            <person name="Binder M."/>
            <person name="Bloem J."/>
            <person name="Labutti K."/>
            <person name="Salamov A."/>
            <person name="Andreopoulos B."/>
            <person name="Baker S."/>
            <person name="Barry K."/>
            <person name="Bills G."/>
            <person name="Bluhm B."/>
            <person name="Cannon C."/>
            <person name="Castanera R."/>
            <person name="Culley D."/>
            <person name="Daum C."/>
            <person name="Ezra D."/>
            <person name="Gonzalez J."/>
            <person name="Henrissat B."/>
            <person name="Kuo A."/>
            <person name="Liang C."/>
            <person name="Lipzen A."/>
            <person name="Lutzoni F."/>
            <person name="Magnuson J."/>
            <person name="Mondo S."/>
            <person name="Nolan M."/>
            <person name="Ohm R."/>
            <person name="Pangilinan J."/>
            <person name="Park H.-J."/>
            <person name="Ramirez L."/>
            <person name="Alfaro M."/>
            <person name="Sun H."/>
            <person name="Tritt A."/>
            <person name="Yoshinaga Y."/>
            <person name="Zwiers L.-H."/>
            <person name="Turgeon B."/>
            <person name="Goodwin S."/>
            <person name="Spatafora J."/>
            <person name="Crous P."/>
            <person name="Grigoriev I."/>
        </authorList>
    </citation>
    <scope>NUCLEOTIDE SEQUENCE</scope>
    <source>
        <strain evidence="10 12">CBS 304.34</strain>
    </source>
</reference>
<dbReference type="PANTHER" id="PTHR11668">
    <property type="entry name" value="SERINE/THREONINE PROTEIN PHOSPHATASE"/>
    <property type="match status" value="1"/>
</dbReference>
<dbReference type="InterPro" id="IPR004843">
    <property type="entry name" value="Calcineurin-like_PHP"/>
</dbReference>
<evidence type="ECO:0000256" key="7">
    <source>
        <dbReference type="ARBA" id="ARBA00047761"/>
    </source>
</evidence>
<keyword evidence="6" id="KW-0464">Manganese</keyword>
<reference evidence="12" key="3">
    <citation type="submission" date="2025-04" db="UniProtKB">
        <authorList>
            <consortium name="RefSeq"/>
        </authorList>
    </citation>
    <scope>IDENTIFICATION</scope>
    <source>
        <strain evidence="12">CBS 304.34</strain>
    </source>
</reference>
<dbReference type="EC" id="3.1.3.16" evidence="2"/>
<feature type="domain" description="Serine/threonine specific protein phosphatases" evidence="9">
    <location>
        <begin position="25"/>
        <end position="288"/>
    </location>
</feature>
<dbReference type="InterPro" id="IPR031675">
    <property type="entry name" value="STPPase_N"/>
</dbReference>
<evidence type="ECO:0000256" key="2">
    <source>
        <dbReference type="ARBA" id="ARBA00013081"/>
    </source>
</evidence>